<dbReference type="InterPro" id="IPR004821">
    <property type="entry name" value="Cyt_trans-like"/>
</dbReference>
<feature type="domain" description="Cytidyltransferase-like" evidence="1">
    <location>
        <begin position="33"/>
        <end position="163"/>
    </location>
</feature>
<dbReference type="STRING" id="744872.Spica_0755"/>
<dbReference type="InterPro" id="IPR052735">
    <property type="entry name" value="NAD_biosynth-regulator"/>
</dbReference>
<reference evidence="3" key="1">
    <citation type="journal article" date="2013" name="Stand. Genomic Sci.">
        <title>Genome sequence of the thermophilic fresh-water bacterium Spirochaeta caldaria type strain (H1(T)), reclassification of Spirochaeta caldaria, Spirochaeta stenostrepta, and Spirochaeta zuelzerae in the genus Treponema as Treponema caldaria comb. nov., Treponema stenostrepta comb. nov., and Treponema zuelzerae comb. nov., and emendation of the genus Treponema.</title>
        <authorList>
            <person name="Abt B."/>
            <person name="Goker M."/>
            <person name="Scheuner C."/>
            <person name="Han C."/>
            <person name="Lu M."/>
            <person name="Misra M."/>
            <person name="Lapidus A."/>
            <person name="Nolan M."/>
            <person name="Lucas S."/>
            <person name="Hammon N."/>
            <person name="Deshpande S."/>
            <person name="Cheng J.F."/>
            <person name="Tapia R."/>
            <person name="Goodwin L.A."/>
            <person name="Pitluck S."/>
            <person name="Liolios K."/>
            <person name="Pagani I."/>
            <person name="Ivanova N."/>
            <person name="Mavromatis K."/>
            <person name="Mikhailova N."/>
            <person name="Huntemann M."/>
            <person name="Pati A."/>
            <person name="Chen A."/>
            <person name="Palaniappan K."/>
            <person name="Land M."/>
            <person name="Hauser L."/>
            <person name="Jeffries C.D."/>
            <person name="Rohde M."/>
            <person name="Spring S."/>
            <person name="Gronow S."/>
            <person name="Detter J.C."/>
            <person name="Bristow J."/>
            <person name="Eisen J.A."/>
            <person name="Markowitz V."/>
            <person name="Hugenholtz P."/>
            <person name="Kyrpides N.C."/>
            <person name="Woyke T."/>
            <person name="Klenk H.P."/>
        </authorList>
    </citation>
    <scope>NUCLEOTIDE SEQUENCE</scope>
    <source>
        <strain evidence="3">ATCC 51460 / DSM 7334 / H1</strain>
    </source>
</reference>
<proteinExistence type="predicted"/>
<evidence type="ECO:0000259" key="1">
    <source>
        <dbReference type="Pfam" id="PF01467"/>
    </source>
</evidence>
<dbReference type="GO" id="GO:0003824">
    <property type="term" value="F:catalytic activity"/>
    <property type="evidence" value="ECO:0007669"/>
    <property type="project" value="InterPro"/>
</dbReference>
<keyword evidence="3" id="KW-1185">Reference proteome</keyword>
<dbReference type="PANTHER" id="PTHR37512">
    <property type="entry name" value="TRIFUNCTIONAL NAD BIOSYNTHESIS/REGULATOR PROTEIN NADR"/>
    <property type="match status" value="1"/>
</dbReference>
<gene>
    <name evidence="2" type="ordered locus">Spica_0755</name>
</gene>
<dbReference type="eggNOG" id="COG3172">
    <property type="taxonomic scope" value="Bacteria"/>
</dbReference>
<dbReference type="SUPFAM" id="SSF52374">
    <property type="entry name" value="Nucleotidylyl transferase"/>
    <property type="match status" value="1"/>
</dbReference>
<sequence length="184" mass="21238">MVDANQTSLAVLDRLDAMTFTWLEWKHMYKTGLTVGKFAPLHRGHQHLIETALKETEHLIVVVYQAKTVTPIPLEVRAGWIRRLYPMVEVLEAPEAPEISGNSPEVRKMHEDFLRSFMAGRTIDVFFSSEPYGDWAAKVLHCDHRIVDRERIRVPISATDIRANREAYSHFLDPIVLADLEKYE</sequence>
<dbReference type="Gene3D" id="3.40.50.620">
    <property type="entry name" value="HUPs"/>
    <property type="match status" value="1"/>
</dbReference>
<dbReference type="HOGENOM" id="CLU_1467597_0_0_12"/>
<dbReference type="NCBIfam" id="TIGR00125">
    <property type="entry name" value="cyt_tran_rel"/>
    <property type="match status" value="1"/>
</dbReference>
<dbReference type="InterPro" id="IPR014729">
    <property type="entry name" value="Rossmann-like_a/b/a_fold"/>
</dbReference>
<dbReference type="EMBL" id="CP002868">
    <property type="protein sequence ID" value="AEJ18909.1"/>
    <property type="molecule type" value="Genomic_DNA"/>
</dbReference>
<evidence type="ECO:0000313" key="3">
    <source>
        <dbReference type="Proteomes" id="UP000000503"/>
    </source>
</evidence>
<organism evidence="2 3">
    <name type="scientific">Gracilinema caldarium (strain ATCC 51460 / DSM 7334 / H1)</name>
    <name type="common">Treponema caldarium</name>
    <dbReference type="NCBI Taxonomy" id="744872"/>
    <lineage>
        <taxon>Bacteria</taxon>
        <taxon>Pseudomonadati</taxon>
        <taxon>Spirochaetota</taxon>
        <taxon>Spirochaetia</taxon>
        <taxon>Spirochaetales</taxon>
        <taxon>Breznakiellaceae</taxon>
        <taxon>Gracilinema</taxon>
    </lineage>
</organism>
<dbReference type="KEGG" id="scd:Spica_0755"/>
<evidence type="ECO:0000313" key="2">
    <source>
        <dbReference type="EMBL" id="AEJ18909.1"/>
    </source>
</evidence>
<dbReference type="Pfam" id="PF01467">
    <property type="entry name" value="CTP_transf_like"/>
    <property type="match status" value="1"/>
</dbReference>
<dbReference type="RefSeq" id="WP_013968220.1">
    <property type="nucleotide sequence ID" value="NC_015732.1"/>
</dbReference>
<dbReference type="PANTHER" id="PTHR37512:SF1">
    <property type="entry name" value="NADR_TTD14 AAA DOMAIN-CONTAINING PROTEIN"/>
    <property type="match status" value="1"/>
</dbReference>
<dbReference type="AlphaFoldDB" id="F8EYW3"/>
<name>F8EYW3_GRAC1</name>
<dbReference type="Proteomes" id="UP000000503">
    <property type="component" value="Chromosome"/>
</dbReference>
<protein>
    <submittedName>
        <fullName evidence="2">Cytidyltransferase-related domain protein</fullName>
    </submittedName>
</protein>
<dbReference type="OrthoDB" id="9802794at2"/>
<accession>F8EYW3</accession>